<feature type="region of interest" description="Disordered" evidence="1">
    <location>
        <begin position="137"/>
        <end position="186"/>
    </location>
</feature>
<evidence type="ECO:0000313" key="3">
    <source>
        <dbReference type="Proteomes" id="UP000604825"/>
    </source>
</evidence>
<accession>A0A811SB49</accession>
<evidence type="ECO:0000313" key="2">
    <source>
        <dbReference type="EMBL" id="CAD6339454.1"/>
    </source>
</evidence>
<proteinExistence type="predicted"/>
<dbReference type="EMBL" id="CAJGYO010000019">
    <property type="protein sequence ID" value="CAD6339454.1"/>
    <property type="molecule type" value="Genomic_DNA"/>
</dbReference>
<dbReference type="Proteomes" id="UP000604825">
    <property type="component" value="Unassembled WGS sequence"/>
</dbReference>
<keyword evidence="3" id="KW-1185">Reference proteome</keyword>
<protein>
    <submittedName>
        <fullName evidence="2">Uncharacterized protein</fullName>
    </submittedName>
</protein>
<evidence type="ECO:0000256" key="1">
    <source>
        <dbReference type="SAM" id="MobiDB-lite"/>
    </source>
</evidence>
<feature type="region of interest" description="Disordered" evidence="1">
    <location>
        <begin position="1"/>
        <end position="33"/>
    </location>
</feature>
<sequence length="194" mass="20723">MAGHCSTHTRSSQNPMGNESFGHHGLPAAQGQSTTSRMPVAVVPYPASFPFIHPLTNQVMMRVPSCLALPSPSMPFWTMAQHQIQAPPQAQLICGPVLHSYTVMSWPCHVVTLVVASPRHAYPANQPGSAQADLTLRLGSGGGGDSRGDKRQLMPLLEDGRHGKRPVVAMDGGDQSGEEGNDADGLDLELRLCR</sequence>
<feature type="compositionally biased region" description="Polar residues" evidence="1">
    <location>
        <begin position="1"/>
        <end position="17"/>
    </location>
</feature>
<dbReference type="AlphaFoldDB" id="A0A811SB49"/>
<feature type="compositionally biased region" description="Acidic residues" evidence="1">
    <location>
        <begin position="176"/>
        <end position="186"/>
    </location>
</feature>
<reference evidence="2" key="1">
    <citation type="submission" date="2020-10" db="EMBL/GenBank/DDBJ databases">
        <authorList>
            <person name="Han B."/>
            <person name="Lu T."/>
            <person name="Zhao Q."/>
            <person name="Huang X."/>
            <person name="Zhao Y."/>
        </authorList>
    </citation>
    <scope>NUCLEOTIDE SEQUENCE</scope>
</reference>
<gene>
    <name evidence="2" type="ORF">NCGR_LOCUS63552</name>
</gene>
<name>A0A811SB49_9POAL</name>
<organism evidence="2 3">
    <name type="scientific">Miscanthus lutarioriparius</name>
    <dbReference type="NCBI Taxonomy" id="422564"/>
    <lineage>
        <taxon>Eukaryota</taxon>
        <taxon>Viridiplantae</taxon>
        <taxon>Streptophyta</taxon>
        <taxon>Embryophyta</taxon>
        <taxon>Tracheophyta</taxon>
        <taxon>Spermatophyta</taxon>
        <taxon>Magnoliopsida</taxon>
        <taxon>Liliopsida</taxon>
        <taxon>Poales</taxon>
        <taxon>Poaceae</taxon>
        <taxon>PACMAD clade</taxon>
        <taxon>Panicoideae</taxon>
        <taxon>Andropogonodae</taxon>
        <taxon>Andropogoneae</taxon>
        <taxon>Saccharinae</taxon>
        <taxon>Miscanthus</taxon>
    </lineage>
</organism>
<comment type="caution">
    <text evidence="2">The sequence shown here is derived from an EMBL/GenBank/DDBJ whole genome shotgun (WGS) entry which is preliminary data.</text>
</comment>